<accession>A0A4R5DRY4</accession>
<sequence>MIELIRTDSQNRDFKNLVKCLDEYLSVTDGSDHSFYSQYNKIDKIKYVIVAVEDSQAVGCGAIKEFDTDTMEVKRMFTNSESRGKGLATTVLTELEKWAAELSYKKCVLETGIRQLQAIALYKKNGYRIIPNYGQYIGVADSVCFEKVLK</sequence>
<comment type="caution">
    <text evidence="3">The sequence shown here is derived from an EMBL/GenBank/DDBJ whole genome shotgun (WGS) entry which is preliminary data.</text>
</comment>
<protein>
    <submittedName>
        <fullName evidence="3">GNAT family N-acetyltransferase</fullName>
    </submittedName>
</protein>
<dbReference type="Pfam" id="PF00583">
    <property type="entry name" value="Acetyltransf_1"/>
    <property type="match status" value="1"/>
</dbReference>
<reference evidence="3 4" key="1">
    <citation type="submission" date="2019-03" db="EMBL/GenBank/DDBJ databases">
        <title>Dyadobacter AR-3-6 sp. nov., isolated from arctic soil.</title>
        <authorList>
            <person name="Chaudhary D.K."/>
        </authorList>
    </citation>
    <scope>NUCLEOTIDE SEQUENCE [LARGE SCALE GENOMIC DNA]</scope>
    <source>
        <strain evidence="3 4">AR-3-6</strain>
    </source>
</reference>
<dbReference type="InterPro" id="IPR000182">
    <property type="entry name" value="GNAT_dom"/>
</dbReference>
<dbReference type="PANTHER" id="PTHR13947:SF37">
    <property type="entry name" value="LD18367P"/>
    <property type="match status" value="1"/>
</dbReference>
<dbReference type="SUPFAM" id="SSF55729">
    <property type="entry name" value="Acyl-CoA N-acyltransferases (Nat)"/>
    <property type="match status" value="1"/>
</dbReference>
<dbReference type="GO" id="GO:0008080">
    <property type="term" value="F:N-acetyltransferase activity"/>
    <property type="evidence" value="ECO:0007669"/>
    <property type="project" value="InterPro"/>
</dbReference>
<evidence type="ECO:0000256" key="1">
    <source>
        <dbReference type="ARBA" id="ARBA00022679"/>
    </source>
</evidence>
<keyword evidence="1 3" id="KW-0808">Transferase</keyword>
<dbReference type="PANTHER" id="PTHR13947">
    <property type="entry name" value="GNAT FAMILY N-ACETYLTRANSFERASE"/>
    <property type="match status" value="1"/>
</dbReference>
<dbReference type="Gene3D" id="3.40.630.30">
    <property type="match status" value="1"/>
</dbReference>
<feature type="domain" description="N-acetyltransferase" evidence="2">
    <location>
        <begin position="3"/>
        <end position="150"/>
    </location>
</feature>
<dbReference type="InterPro" id="IPR050769">
    <property type="entry name" value="NAT_camello-type"/>
</dbReference>
<dbReference type="Proteomes" id="UP000294850">
    <property type="component" value="Unassembled WGS sequence"/>
</dbReference>
<evidence type="ECO:0000313" key="4">
    <source>
        <dbReference type="Proteomes" id="UP000294850"/>
    </source>
</evidence>
<keyword evidence="4" id="KW-1185">Reference proteome</keyword>
<dbReference type="AlphaFoldDB" id="A0A4R5DRY4"/>
<dbReference type="RefSeq" id="WP_131956980.1">
    <property type="nucleotide sequence ID" value="NZ_SMFL01000002.1"/>
</dbReference>
<evidence type="ECO:0000259" key="2">
    <source>
        <dbReference type="PROSITE" id="PS51186"/>
    </source>
</evidence>
<dbReference type="InterPro" id="IPR016181">
    <property type="entry name" value="Acyl_CoA_acyltransferase"/>
</dbReference>
<gene>
    <name evidence="3" type="ORF">E0F88_04770</name>
</gene>
<dbReference type="PROSITE" id="PS51186">
    <property type="entry name" value="GNAT"/>
    <property type="match status" value="1"/>
</dbReference>
<dbReference type="EMBL" id="SMFL01000002">
    <property type="protein sequence ID" value="TDE17216.1"/>
    <property type="molecule type" value="Genomic_DNA"/>
</dbReference>
<dbReference type="CDD" id="cd04301">
    <property type="entry name" value="NAT_SF"/>
    <property type="match status" value="1"/>
</dbReference>
<name>A0A4R5DRY4_9BACT</name>
<proteinExistence type="predicted"/>
<organism evidence="3 4">
    <name type="scientific">Dyadobacter psychrotolerans</name>
    <dbReference type="NCBI Taxonomy" id="2541721"/>
    <lineage>
        <taxon>Bacteria</taxon>
        <taxon>Pseudomonadati</taxon>
        <taxon>Bacteroidota</taxon>
        <taxon>Cytophagia</taxon>
        <taxon>Cytophagales</taxon>
        <taxon>Spirosomataceae</taxon>
        <taxon>Dyadobacter</taxon>
    </lineage>
</organism>
<dbReference type="OrthoDB" id="9803233at2"/>
<evidence type="ECO:0000313" key="3">
    <source>
        <dbReference type="EMBL" id="TDE17216.1"/>
    </source>
</evidence>